<dbReference type="AlphaFoldDB" id="A0A0D3F2X9"/>
<evidence type="ECO:0000259" key="3">
    <source>
        <dbReference type="PROSITE" id="PS50011"/>
    </source>
</evidence>
<feature type="domain" description="Protein kinase" evidence="3">
    <location>
        <begin position="233"/>
        <end position="555"/>
    </location>
</feature>
<keyword evidence="1" id="KW-0472">Membrane</keyword>
<protein>
    <recommendedName>
        <fullName evidence="3">Protein kinase domain-containing protein</fullName>
    </recommendedName>
</protein>
<keyword evidence="5" id="KW-1185">Reference proteome</keyword>
<reference evidence="4" key="2">
    <citation type="submission" date="2015-03" db="UniProtKB">
        <authorList>
            <consortium name="EnsemblPlants"/>
        </authorList>
    </citation>
    <scope>IDENTIFICATION</scope>
</reference>
<evidence type="ECO:0000313" key="4">
    <source>
        <dbReference type="EnsemblPlants" id="OBART02G10170.1"/>
    </source>
</evidence>
<dbReference type="SUPFAM" id="SSF52058">
    <property type="entry name" value="L domain-like"/>
    <property type="match status" value="1"/>
</dbReference>
<reference evidence="4" key="1">
    <citation type="journal article" date="2009" name="Rice">
        <title>De Novo Next Generation Sequencing of Plant Genomes.</title>
        <authorList>
            <person name="Rounsley S."/>
            <person name="Marri P.R."/>
            <person name="Yu Y."/>
            <person name="He R."/>
            <person name="Sisneros N."/>
            <person name="Goicoechea J.L."/>
            <person name="Lee S.J."/>
            <person name="Angelova A."/>
            <person name="Kudrna D."/>
            <person name="Luo M."/>
            <person name="Affourtit J."/>
            <person name="Desany B."/>
            <person name="Knight J."/>
            <person name="Niazi F."/>
            <person name="Egholm M."/>
            <person name="Wing R.A."/>
        </authorList>
    </citation>
    <scope>NUCLEOTIDE SEQUENCE [LARGE SCALE GENOMIC DNA]</scope>
    <source>
        <strain evidence="4">cv. IRGC 105608</strain>
    </source>
</reference>
<evidence type="ECO:0000256" key="2">
    <source>
        <dbReference type="SAM" id="SignalP"/>
    </source>
</evidence>
<dbReference type="InterPro" id="IPR011009">
    <property type="entry name" value="Kinase-like_dom_sf"/>
</dbReference>
<keyword evidence="1" id="KW-1133">Transmembrane helix</keyword>
<dbReference type="Gene3D" id="1.10.510.10">
    <property type="entry name" value="Transferase(Phosphotransferase) domain 1"/>
    <property type="match status" value="2"/>
</dbReference>
<dbReference type="Gramene" id="OBART02G10170.1">
    <property type="protein sequence ID" value="OBART02G10170.1"/>
    <property type="gene ID" value="OBART02G10170"/>
</dbReference>
<dbReference type="PANTHER" id="PTHR48007">
    <property type="entry name" value="LEUCINE-RICH REPEAT RECEPTOR-LIKE PROTEIN KINASE PXC1"/>
    <property type="match status" value="1"/>
</dbReference>
<dbReference type="InterPro" id="IPR046959">
    <property type="entry name" value="PRK1-6/SRF4-like"/>
</dbReference>
<feature type="chain" id="PRO_5002271420" description="Protein kinase domain-containing protein" evidence="2">
    <location>
        <begin position="23"/>
        <end position="565"/>
    </location>
</feature>
<sequence>MPPMLHAILLLAVAATATSASAATAPAAARNSTSNCTVPLPDAGIVFAAFKNVTNFPLPRRPSCRPVRRLAYPSRNLAGVVGWAALGNLSGLLTVDLSGNSLEGDDCFGGGALWRAPLLRSVDVSRNRLGGALRLGASARMASLNASRNGFTSVVGVDGLAAGLVVLDVSGNRIAAVPEGLRRLTRVRRLDMSRNSMAGRFPDDLPPLDGVEFLDISDNNFSGVVNSTWVTKFGRSAFLRAGNASSLVIEDNPPASAPAPAQATMTPPSGRKKHKRVVLIVVVVVCGVVAVSAAVAFMAGCVACGFNRRKKGGKKAAAAAAHPNILPLLGYCIAGKEKLLLYEYIEKGNLYRWLHELPASSMDMEETGADMWDTTEQNKKSIDDWPTRYHIILGIARGLAFLHQGWAGSSGRPIVHGNLVPTNVLLGDDLEPRISDYIHPMDSNNGEVAPESDVYSFGVLVFELVTGQVRWDDSTVSWARGVIRNRKSLNIVDARLREEEEEGGTRGAAKTTMTVAEREMVECLQVGFLCTAHSPEKRPSMQQVVGVLKDIRPAPPPAGGAGETP</sequence>
<evidence type="ECO:0000313" key="5">
    <source>
        <dbReference type="Proteomes" id="UP000026960"/>
    </source>
</evidence>
<dbReference type="STRING" id="65489.A0A0D3F2X9"/>
<dbReference type="EnsemblPlants" id="OBART02G10170.1">
    <property type="protein sequence ID" value="OBART02G10170.1"/>
    <property type="gene ID" value="OBART02G10170"/>
</dbReference>
<dbReference type="Proteomes" id="UP000026960">
    <property type="component" value="Chromosome 2"/>
</dbReference>
<dbReference type="eggNOG" id="ENOG502QSF1">
    <property type="taxonomic scope" value="Eukaryota"/>
</dbReference>
<dbReference type="SUPFAM" id="SSF56112">
    <property type="entry name" value="Protein kinase-like (PK-like)"/>
    <property type="match status" value="1"/>
</dbReference>
<dbReference type="InterPro" id="IPR000719">
    <property type="entry name" value="Prot_kinase_dom"/>
</dbReference>
<keyword evidence="2" id="KW-0732">Signal</keyword>
<dbReference type="GO" id="GO:0004672">
    <property type="term" value="F:protein kinase activity"/>
    <property type="evidence" value="ECO:0007669"/>
    <property type="project" value="InterPro"/>
</dbReference>
<dbReference type="PROSITE" id="PS50011">
    <property type="entry name" value="PROTEIN_KINASE_DOM"/>
    <property type="match status" value="1"/>
</dbReference>
<evidence type="ECO:0000256" key="1">
    <source>
        <dbReference type="SAM" id="Phobius"/>
    </source>
</evidence>
<dbReference type="Pfam" id="PF07714">
    <property type="entry name" value="PK_Tyr_Ser-Thr"/>
    <property type="match status" value="1"/>
</dbReference>
<dbReference type="HOGENOM" id="CLU_000288_92_6_1"/>
<feature type="signal peptide" evidence="2">
    <location>
        <begin position="1"/>
        <end position="22"/>
    </location>
</feature>
<dbReference type="InterPro" id="IPR001245">
    <property type="entry name" value="Ser-Thr/Tyr_kinase_cat_dom"/>
</dbReference>
<proteinExistence type="predicted"/>
<feature type="transmembrane region" description="Helical" evidence="1">
    <location>
        <begin position="277"/>
        <end position="306"/>
    </location>
</feature>
<dbReference type="GO" id="GO:0005524">
    <property type="term" value="F:ATP binding"/>
    <property type="evidence" value="ECO:0007669"/>
    <property type="project" value="InterPro"/>
</dbReference>
<name>A0A0D3F2X9_9ORYZ</name>
<dbReference type="PaxDb" id="65489-OBART02G10170.1"/>
<dbReference type="InterPro" id="IPR032675">
    <property type="entry name" value="LRR_dom_sf"/>
</dbReference>
<keyword evidence="1" id="KW-0812">Transmembrane</keyword>
<dbReference type="PANTHER" id="PTHR48007:SF84">
    <property type="entry name" value="(WILD MALAYSIAN BANANA) HYPOTHETICAL PROTEIN"/>
    <property type="match status" value="1"/>
</dbReference>
<dbReference type="Gene3D" id="3.80.10.10">
    <property type="entry name" value="Ribonuclease Inhibitor"/>
    <property type="match status" value="1"/>
</dbReference>
<accession>A0A0D3F2X9</accession>
<organism evidence="4">
    <name type="scientific">Oryza barthii</name>
    <dbReference type="NCBI Taxonomy" id="65489"/>
    <lineage>
        <taxon>Eukaryota</taxon>
        <taxon>Viridiplantae</taxon>
        <taxon>Streptophyta</taxon>
        <taxon>Embryophyta</taxon>
        <taxon>Tracheophyta</taxon>
        <taxon>Spermatophyta</taxon>
        <taxon>Magnoliopsida</taxon>
        <taxon>Liliopsida</taxon>
        <taxon>Poales</taxon>
        <taxon>Poaceae</taxon>
        <taxon>BOP clade</taxon>
        <taxon>Oryzoideae</taxon>
        <taxon>Oryzeae</taxon>
        <taxon>Oryzinae</taxon>
        <taxon>Oryza</taxon>
    </lineage>
</organism>